<keyword evidence="2" id="KW-0328">Glycosyltransferase</keyword>
<evidence type="ECO:0000256" key="5">
    <source>
        <dbReference type="ARBA" id="ARBA00022989"/>
    </source>
</evidence>
<evidence type="ECO:0008006" key="10">
    <source>
        <dbReference type="Google" id="ProtNLM"/>
    </source>
</evidence>
<keyword evidence="3" id="KW-0808">Transferase</keyword>
<dbReference type="AlphaFoldDB" id="A0A0H5QN77"/>
<evidence type="ECO:0000256" key="2">
    <source>
        <dbReference type="ARBA" id="ARBA00022676"/>
    </source>
</evidence>
<keyword evidence="6 8" id="KW-0472">Membrane</keyword>
<feature type="transmembrane region" description="Helical" evidence="8">
    <location>
        <begin position="362"/>
        <end position="380"/>
    </location>
</feature>
<dbReference type="PANTHER" id="PTHR47844:SF1">
    <property type="entry name" value="EXOSTOSIN-LIKE 2"/>
    <property type="match status" value="1"/>
</dbReference>
<evidence type="ECO:0000313" key="9">
    <source>
        <dbReference type="EMBL" id="CRZ02816.1"/>
    </source>
</evidence>
<dbReference type="GO" id="GO:0016757">
    <property type="term" value="F:glycosyltransferase activity"/>
    <property type="evidence" value="ECO:0007669"/>
    <property type="project" value="UniProtKB-KW"/>
</dbReference>
<comment type="subcellular location">
    <subcellularLocation>
        <location evidence="1">Membrane</location>
    </subcellularLocation>
</comment>
<organism evidence="9">
    <name type="scientific">Spongospora subterranea</name>
    <dbReference type="NCBI Taxonomy" id="70186"/>
    <lineage>
        <taxon>Eukaryota</taxon>
        <taxon>Sar</taxon>
        <taxon>Rhizaria</taxon>
        <taxon>Endomyxa</taxon>
        <taxon>Phytomyxea</taxon>
        <taxon>Plasmodiophorida</taxon>
        <taxon>Plasmodiophoridae</taxon>
        <taxon>Spongospora</taxon>
    </lineage>
</organism>
<name>A0A0H5QN77_9EUKA</name>
<evidence type="ECO:0000256" key="8">
    <source>
        <dbReference type="SAM" id="Phobius"/>
    </source>
</evidence>
<keyword evidence="7" id="KW-0325">Glycoprotein</keyword>
<feature type="transmembrane region" description="Helical" evidence="8">
    <location>
        <begin position="55"/>
        <end position="80"/>
    </location>
</feature>
<reference evidence="9" key="1">
    <citation type="submission" date="2015-04" db="EMBL/GenBank/DDBJ databases">
        <title>The genome sequence of the plant pathogenic Rhizarian Plasmodiophora brassicae reveals insights in its biotrophic life cycle and the origin of chitin synthesis.</title>
        <authorList>
            <person name="Schwelm A."/>
            <person name="Fogelqvist J."/>
            <person name="Knaust A."/>
            <person name="Julke S."/>
            <person name="Lilja T."/>
            <person name="Dhandapani V."/>
            <person name="Bonilla-Rosso G."/>
            <person name="Karlsson M."/>
            <person name="Shevchenko A."/>
            <person name="Choi S.R."/>
            <person name="Kim H.G."/>
            <person name="Park J.Y."/>
            <person name="Lim Y.P."/>
            <person name="Ludwig-Muller J."/>
            <person name="Dixelius C."/>
        </authorList>
    </citation>
    <scope>NUCLEOTIDE SEQUENCE</scope>
    <source>
        <tissue evidence="9">Potato root galls</tissue>
    </source>
</reference>
<protein>
    <recommendedName>
        <fullName evidence="10">Glycosyltransferase 2-like domain-containing protein</fullName>
    </recommendedName>
</protein>
<accession>A0A0H5QN77</accession>
<dbReference type="SUPFAM" id="SSF53448">
    <property type="entry name" value="Nucleotide-diphospho-sugar transferases"/>
    <property type="match status" value="1"/>
</dbReference>
<evidence type="ECO:0000256" key="6">
    <source>
        <dbReference type="ARBA" id="ARBA00023136"/>
    </source>
</evidence>
<keyword evidence="5 8" id="KW-1133">Transmembrane helix</keyword>
<dbReference type="GO" id="GO:0016020">
    <property type="term" value="C:membrane"/>
    <property type="evidence" value="ECO:0007669"/>
    <property type="project" value="UniProtKB-SubCell"/>
</dbReference>
<evidence type="ECO:0000256" key="7">
    <source>
        <dbReference type="ARBA" id="ARBA00023180"/>
    </source>
</evidence>
<feature type="transmembrane region" description="Helical" evidence="8">
    <location>
        <begin position="386"/>
        <end position="405"/>
    </location>
</feature>
<evidence type="ECO:0000256" key="4">
    <source>
        <dbReference type="ARBA" id="ARBA00022692"/>
    </source>
</evidence>
<dbReference type="Gene3D" id="3.90.550.10">
    <property type="entry name" value="Spore Coat Polysaccharide Biosynthesis Protein SpsA, Chain A"/>
    <property type="match status" value="1"/>
</dbReference>
<evidence type="ECO:0000256" key="1">
    <source>
        <dbReference type="ARBA" id="ARBA00004370"/>
    </source>
</evidence>
<proteinExistence type="predicted"/>
<dbReference type="InterPro" id="IPR029044">
    <property type="entry name" value="Nucleotide-diphossugar_trans"/>
</dbReference>
<dbReference type="EMBL" id="HACM01002374">
    <property type="protein sequence ID" value="CRZ02816.1"/>
    <property type="molecule type" value="Transcribed_RNA"/>
</dbReference>
<evidence type="ECO:0000256" key="3">
    <source>
        <dbReference type="ARBA" id="ARBA00022679"/>
    </source>
</evidence>
<dbReference type="InterPro" id="IPR052427">
    <property type="entry name" value="Glycosyltrans_GT2/GT47"/>
</dbReference>
<dbReference type="PANTHER" id="PTHR47844">
    <property type="entry name" value="SYNTHASE CPS1, PUTATIVE (AFU_ORTHOLOGUE AFUA_7G02500)-RELATED"/>
    <property type="match status" value="1"/>
</dbReference>
<keyword evidence="4 8" id="KW-0812">Transmembrane</keyword>
<dbReference type="Pfam" id="PF13641">
    <property type="entry name" value="Glyco_tranf_2_3"/>
    <property type="match status" value="1"/>
</dbReference>
<sequence>MSHLPTINSINQPKIGDSLFETVSESRRDEVILFGQMVLGIIELFRKEDTSIVPFFIPVGIIGLIRLVLFLFRFVCYLLYKPQIPSSKRLNTFSSSDVTIIVPTIDCGPEFASAAAQWVKNSPAEIIVVTTDACFPQIQAMVYNFDQGSGLFRVLSVPEANKRVQLMEGVNASRTAILAFSDDDAIWSDDFIKWMLVPFDSPKIGGVGSSQAMTPCGDRATVWEVLADMRLSMRMMEAASTSRVDGGISCLSGRTAVYRREIMADPDLREKFVSEKWRGKYSLHSGDDKFLTRWLVSHGWEMSFQKHERALLLTTFKPNWHFLKQLLRWTRNTWRSDFTSLFIDRKIWRRYPYVAMNMLDKMLNPITLLIGPVFIIYAMVMHPRWSPYAIGASEVVWLFFSRYIRLAEHWRRKQWDIVYLPLYIVFNYFFALMKVYALCTLHITGWATRTDTSELSDIEMSAVSITIVVDDEHEGPVLCRKITPTTMNKVDLTDKYPVELKANPVKVSTAPAA</sequence>
<feature type="transmembrane region" description="Helical" evidence="8">
    <location>
        <begin position="417"/>
        <end position="437"/>
    </location>
</feature>